<dbReference type="HOGENOM" id="CLU_860831_0_0_1"/>
<keyword evidence="3 10" id="KW-0813">Transport</keyword>
<organism evidence="11 12">
    <name type="scientific">Serendipita vermifera MAFF 305830</name>
    <dbReference type="NCBI Taxonomy" id="933852"/>
    <lineage>
        <taxon>Eukaryota</taxon>
        <taxon>Fungi</taxon>
        <taxon>Dikarya</taxon>
        <taxon>Basidiomycota</taxon>
        <taxon>Agaricomycotina</taxon>
        <taxon>Agaricomycetes</taxon>
        <taxon>Sebacinales</taxon>
        <taxon>Serendipitaceae</taxon>
        <taxon>Serendipita</taxon>
    </lineage>
</organism>
<dbReference type="InterPro" id="IPR007290">
    <property type="entry name" value="Arv1"/>
</dbReference>
<keyword evidence="10" id="KW-0333">Golgi apparatus</keyword>
<dbReference type="STRING" id="933852.A0A0C3AY26"/>
<sequence length="305" mass="34420">MPVCTQCAAYVDCVYTKYSENNIRLEQCGACNAFADRYVEEDALNLTLDLILMKGVILHLLYNRGSPPRLVKGGTTINPDIQAERVRGENRRRLAILRVGTTLVLLDSFIRWSQTFPLPKERNDIAAFMSSEAASFFLSTLFSCFVEIILFHAGILLACSFAFRVFVDVHKEGRGSGIQQEFRLSHVSLALIYASLTKIFLLSLLVIWRPAETVTSSGGTYMEDPLDILYHIFDDDRLNREWLLRNLLGGMASGFAIRVVLNGRPFVAAFIVLFAWTIKASVAYILSERITSTAIDRRWLIFSMP</sequence>
<evidence type="ECO:0000256" key="9">
    <source>
        <dbReference type="ARBA" id="ARBA00023136"/>
    </source>
</evidence>
<dbReference type="PANTHER" id="PTHR14467:SF0">
    <property type="entry name" value="PROTEIN ARV1"/>
    <property type="match status" value="1"/>
</dbReference>
<keyword evidence="4 10" id="KW-0812">Transmembrane</keyword>
<dbReference type="GO" id="GO:0032541">
    <property type="term" value="C:cortical endoplasmic reticulum"/>
    <property type="evidence" value="ECO:0007669"/>
    <property type="project" value="TreeGrafter"/>
</dbReference>
<evidence type="ECO:0000313" key="12">
    <source>
        <dbReference type="Proteomes" id="UP000054097"/>
    </source>
</evidence>
<evidence type="ECO:0000256" key="3">
    <source>
        <dbReference type="ARBA" id="ARBA00022448"/>
    </source>
</evidence>
<gene>
    <name evidence="11" type="ORF">M408DRAFT_17704</name>
</gene>
<comment type="subcellular location">
    <subcellularLocation>
        <location evidence="1 10">Endoplasmic reticulum membrane</location>
        <topology evidence="1 10">Multi-pass membrane protein</topology>
    </subcellularLocation>
    <subcellularLocation>
        <location evidence="10">Golgi apparatus membrane</location>
        <topology evidence="10">Multi-pass membrane protein</topology>
    </subcellularLocation>
</comment>
<evidence type="ECO:0000313" key="11">
    <source>
        <dbReference type="EMBL" id="KIM24101.1"/>
    </source>
</evidence>
<feature type="transmembrane region" description="Helical" evidence="10">
    <location>
        <begin position="266"/>
        <end position="286"/>
    </location>
</feature>
<keyword evidence="8 10" id="KW-0443">Lipid metabolism</keyword>
<reference evidence="12" key="2">
    <citation type="submission" date="2015-01" db="EMBL/GenBank/DDBJ databases">
        <title>Evolutionary Origins and Diversification of the Mycorrhizal Mutualists.</title>
        <authorList>
            <consortium name="DOE Joint Genome Institute"/>
            <consortium name="Mycorrhizal Genomics Consortium"/>
            <person name="Kohler A."/>
            <person name="Kuo A."/>
            <person name="Nagy L.G."/>
            <person name="Floudas D."/>
            <person name="Copeland A."/>
            <person name="Barry K.W."/>
            <person name="Cichocki N."/>
            <person name="Veneault-Fourrey C."/>
            <person name="LaButti K."/>
            <person name="Lindquist E.A."/>
            <person name="Lipzen A."/>
            <person name="Lundell T."/>
            <person name="Morin E."/>
            <person name="Murat C."/>
            <person name="Riley R."/>
            <person name="Ohm R."/>
            <person name="Sun H."/>
            <person name="Tunlid A."/>
            <person name="Henrissat B."/>
            <person name="Grigoriev I.V."/>
            <person name="Hibbett D.S."/>
            <person name="Martin F."/>
        </authorList>
    </citation>
    <scope>NUCLEOTIDE SEQUENCE [LARGE SCALE GENOMIC DNA]</scope>
    <source>
        <strain evidence="12">MAFF 305830</strain>
    </source>
</reference>
<dbReference type="Proteomes" id="UP000054097">
    <property type="component" value="Unassembled WGS sequence"/>
</dbReference>
<keyword evidence="10" id="KW-0746">Sphingolipid metabolism</keyword>
<dbReference type="EMBL" id="KN824328">
    <property type="protein sequence ID" value="KIM24101.1"/>
    <property type="molecule type" value="Genomic_DNA"/>
</dbReference>
<keyword evidence="6 10" id="KW-1133">Transmembrane helix</keyword>
<comment type="function">
    <text evidence="10">Regulates also the sphingolipid metabolism.</text>
</comment>
<evidence type="ECO:0000256" key="8">
    <source>
        <dbReference type="ARBA" id="ARBA00023098"/>
    </source>
</evidence>
<dbReference type="OrthoDB" id="2192830at2759"/>
<evidence type="ECO:0000256" key="6">
    <source>
        <dbReference type="ARBA" id="ARBA00022989"/>
    </source>
</evidence>
<dbReference type="PANTHER" id="PTHR14467">
    <property type="entry name" value="ARV1"/>
    <property type="match status" value="1"/>
</dbReference>
<evidence type="ECO:0000256" key="4">
    <source>
        <dbReference type="ARBA" id="ARBA00022692"/>
    </source>
</evidence>
<reference evidence="11 12" key="1">
    <citation type="submission" date="2014-04" db="EMBL/GenBank/DDBJ databases">
        <authorList>
            <consortium name="DOE Joint Genome Institute"/>
            <person name="Kuo A."/>
            <person name="Zuccaro A."/>
            <person name="Kohler A."/>
            <person name="Nagy L.G."/>
            <person name="Floudas D."/>
            <person name="Copeland A."/>
            <person name="Barry K.W."/>
            <person name="Cichocki N."/>
            <person name="Veneault-Fourrey C."/>
            <person name="LaButti K."/>
            <person name="Lindquist E.A."/>
            <person name="Lipzen A."/>
            <person name="Lundell T."/>
            <person name="Morin E."/>
            <person name="Murat C."/>
            <person name="Sun H."/>
            <person name="Tunlid A."/>
            <person name="Henrissat B."/>
            <person name="Grigoriev I.V."/>
            <person name="Hibbett D.S."/>
            <person name="Martin F."/>
            <person name="Nordberg H.P."/>
            <person name="Cantor M.N."/>
            <person name="Hua S.X."/>
        </authorList>
    </citation>
    <scope>NUCLEOTIDE SEQUENCE [LARGE SCALE GENOMIC DNA]</scope>
    <source>
        <strain evidence="11 12">MAFF 305830</strain>
    </source>
</reference>
<feature type="transmembrane region" description="Helical" evidence="10">
    <location>
        <begin position="95"/>
        <end position="113"/>
    </location>
</feature>
<dbReference type="AlphaFoldDB" id="A0A0C3AY26"/>
<keyword evidence="7 10" id="KW-0445">Lipid transport</keyword>
<evidence type="ECO:0000256" key="1">
    <source>
        <dbReference type="ARBA" id="ARBA00004477"/>
    </source>
</evidence>
<dbReference type="GO" id="GO:0005789">
    <property type="term" value="C:endoplasmic reticulum membrane"/>
    <property type="evidence" value="ECO:0007669"/>
    <property type="project" value="UniProtKB-SubCell"/>
</dbReference>
<evidence type="ECO:0000256" key="2">
    <source>
        <dbReference type="ARBA" id="ARBA00009187"/>
    </source>
</evidence>
<accession>A0A0C3AY26</accession>
<name>A0A0C3AY26_SERVB</name>
<feature type="transmembrane region" description="Helical" evidence="10">
    <location>
        <begin position="133"/>
        <end position="166"/>
    </location>
</feature>
<comment type="similarity">
    <text evidence="2 10">Belongs to the ARV1 family.</text>
</comment>
<dbReference type="GO" id="GO:0006665">
    <property type="term" value="P:sphingolipid metabolic process"/>
    <property type="evidence" value="ECO:0007669"/>
    <property type="project" value="UniProtKB-UniRule"/>
</dbReference>
<dbReference type="GO" id="GO:0097036">
    <property type="term" value="P:regulation of plasma membrane sterol distribution"/>
    <property type="evidence" value="ECO:0007669"/>
    <property type="project" value="UniProtKB-UniRule"/>
</dbReference>
<dbReference type="Pfam" id="PF04161">
    <property type="entry name" value="Arv1"/>
    <property type="match status" value="1"/>
</dbReference>
<evidence type="ECO:0000256" key="5">
    <source>
        <dbReference type="ARBA" id="ARBA00022824"/>
    </source>
</evidence>
<comment type="function">
    <text evidence="10">Mediator of sterol homeostasis involved in sterol uptake, trafficking and distribution into membranes.</text>
</comment>
<keyword evidence="5 10" id="KW-0256">Endoplasmic reticulum</keyword>
<keyword evidence="9 10" id="KW-0472">Membrane</keyword>
<feature type="transmembrane region" description="Helical" evidence="10">
    <location>
        <begin position="187"/>
        <end position="208"/>
    </location>
</feature>
<dbReference type="GO" id="GO:0032366">
    <property type="term" value="P:intracellular sterol transport"/>
    <property type="evidence" value="ECO:0007669"/>
    <property type="project" value="UniProtKB-UniRule"/>
</dbReference>
<proteinExistence type="inferred from homology"/>
<dbReference type="GO" id="GO:0016125">
    <property type="term" value="P:sterol metabolic process"/>
    <property type="evidence" value="ECO:0007669"/>
    <property type="project" value="UniProtKB-UniRule"/>
</dbReference>
<dbReference type="GO" id="GO:0000139">
    <property type="term" value="C:Golgi membrane"/>
    <property type="evidence" value="ECO:0007669"/>
    <property type="project" value="UniProtKB-SubCell"/>
</dbReference>
<evidence type="ECO:0000256" key="7">
    <source>
        <dbReference type="ARBA" id="ARBA00023055"/>
    </source>
</evidence>
<protein>
    <recommendedName>
        <fullName evidence="10">Protein ARV</fullName>
    </recommendedName>
</protein>
<keyword evidence="12" id="KW-1185">Reference proteome</keyword>
<evidence type="ECO:0000256" key="10">
    <source>
        <dbReference type="RuleBase" id="RU368065"/>
    </source>
</evidence>